<dbReference type="Proteomes" id="UP000463949">
    <property type="component" value="Chromosome"/>
</dbReference>
<keyword evidence="2" id="KW-0677">Repeat</keyword>
<dbReference type="InterPro" id="IPR045078">
    <property type="entry name" value="TST/MPST-like"/>
</dbReference>
<evidence type="ECO:0000313" key="5">
    <source>
        <dbReference type="Proteomes" id="UP000463949"/>
    </source>
</evidence>
<dbReference type="AlphaFoldDB" id="A0A857GMT8"/>
<dbReference type="PANTHER" id="PTHR11364">
    <property type="entry name" value="THIOSULFATE SULFERTANSFERASE"/>
    <property type="match status" value="1"/>
</dbReference>
<gene>
    <name evidence="4" type="ORF">CTT34_09065</name>
</gene>
<dbReference type="PANTHER" id="PTHR11364:SF27">
    <property type="entry name" value="SULFURTRANSFERASE"/>
    <property type="match status" value="1"/>
</dbReference>
<sequence>MKRSVISAVGVFSVVAQAQALEMTPLVDAQWLDTHKDEPSLVILDVRSSIDNGGDEDSFREARIPGSRYTSYTDDGWRETRDSVAGLMPEVDDLEALIGSLGISNDSDVVIVPAGTGPTDFGSAARIYWTLKVLGHDDVAILNGGFAGWQQQGYDVATGGPDAFDSTNFEASLREQLVASTEEVEAAREEQAQLVDARPSDYFSGENKSPAARVAGTIPGARSLPHQSHLNVQNGAYYLDVDGLQSRINEADLDSRERTIAFCNTGHWAATDWFVLSEVAGFENIAMYDGSMAAWTISDSRPVQLAREGIKQVRELLN</sequence>
<evidence type="ECO:0000313" key="4">
    <source>
        <dbReference type="EMBL" id="QHD49826.1"/>
    </source>
</evidence>
<dbReference type="EMBL" id="CP024621">
    <property type="protein sequence ID" value="QHD49826.1"/>
    <property type="molecule type" value="Genomic_DNA"/>
</dbReference>
<keyword evidence="1 4" id="KW-0808">Transferase</keyword>
<dbReference type="InterPro" id="IPR036873">
    <property type="entry name" value="Rhodanese-like_dom_sf"/>
</dbReference>
<proteinExistence type="predicted"/>
<dbReference type="CDD" id="cd01448">
    <property type="entry name" value="TST_Repeat_1"/>
    <property type="match status" value="1"/>
</dbReference>
<dbReference type="Pfam" id="PF00581">
    <property type="entry name" value="Rhodanese"/>
    <property type="match status" value="2"/>
</dbReference>
<dbReference type="PROSITE" id="PS50206">
    <property type="entry name" value="RHODANESE_3"/>
    <property type="match status" value="2"/>
</dbReference>
<name>A0A857GMT8_9GAMM</name>
<protein>
    <submittedName>
        <fullName evidence="4">Sulfurtransferase</fullName>
    </submittedName>
</protein>
<reference evidence="4 5" key="1">
    <citation type="submission" date="2017-10" db="EMBL/GenBank/DDBJ databases">
        <title>Coral associated bacteria.</title>
        <authorList>
            <person name="Wang X."/>
        </authorList>
    </citation>
    <scope>NUCLEOTIDE SEQUENCE [LARGE SCALE GENOMIC DNA]</scope>
    <source>
        <strain evidence="4 5">SCSIO 43005</strain>
    </source>
</reference>
<feature type="domain" description="Rhodanese" evidence="3">
    <location>
        <begin position="188"/>
        <end position="304"/>
    </location>
</feature>
<feature type="domain" description="Rhodanese" evidence="3">
    <location>
        <begin position="37"/>
        <end position="158"/>
    </location>
</feature>
<evidence type="ECO:0000256" key="1">
    <source>
        <dbReference type="ARBA" id="ARBA00022679"/>
    </source>
</evidence>
<accession>A0A857GMT8</accession>
<organism evidence="4 5">
    <name type="scientific">Vreelandella aquamarina</name>
    <dbReference type="NCBI Taxonomy" id="77097"/>
    <lineage>
        <taxon>Bacteria</taxon>
        <taxon>Pseudomonadati</taxon>
        <taxon>Pseudomonadota</taxon>
        <taxon>Gammaproteobacteria</taxon>
        <taxon>Oceanospirillales</taxon>
        <taxon>Halomonadaceae</taxon>
        <taxon>Vreelandella</taxon>
    </lineage>
</organism>
<dbReference type="OrthoDB" id="9781034at2"/>
<evidence type="ECO:0000259" key="3">
    <source>
        <dbReference type="PROSITE" id="PS50206"/>
    </source>
</evidence>
<dbReference type="RefSeq" id="WP_159342133.1">
    <property type="nucleotide sequence ID" value="NZ_CP024621.1"/>
</dbReference>
<dbReference type="KEGG" id="hmd:CTT34_09065"/>
<evidence type="ECO:0000256" key="2">
    <source>
        <dbReference type="ARBA" id="ARBA00022737"/>
    </source>
</evidence>
<dbReference type="InterPro" id="IPR001763">
    <property type="entry name" value="Rhodanese-like_dom"/>
</dbReference>
<dbReference type="SUPFAM" id="SSF52821">
    <property type="entry name" value="Rhodanese/Cell cycle control phosphatase"/>
    <property type="match status" value="2"/>
</dbReference>
<dbReference type="SMART" id="SM00450">
    <property type="entry name" value="RHOD"/>
    <property type="match status" value="2"/>
</dbReference>
<dbReference type="Gene3D" id="3.40.250.10">
    <property type="entry name" value="Rhodanese-like domain"/>
    <property type="match status" value="2"/>
</dbReference>
<dbReference type="GO" id="GO:0004792">
    <property type="term" value="F:thiosulfate-cyanide sulfurtransferase activity"/>
    <property type="evidence" value="ECO:0007669"/>
    <property type="project" value="TreeGrafter"/>
</dbReference>